<feature type="signal peptide" evidence="1">
    <location>
        <begin position="1"/>
        <end position="22"/>
    </location>
</feature>
<name>A0A6B8RVS2_9BACL</name>
<dbReference type="Pfam" id="PF12010">
    <property type="entry name" value="DUF3502"/>
    <property type="match status" value="1"/>
</dbReference>
<evidence type="ECO:0000313" key="4">
    <source>
        <dbReference type="Proteomes" id="UP000426246"/>
    </source>
</evidence>
<feature type="domain" description="DUF3502" evidence="2">
    <location>
        <begin position="456"/>
        <end position="523"/>
    </location>
</feature>
<dbReference type="RefSeq" id="WP_155705127.1">
    <property type="nucleotide sequence ID" value="NZ_CP034235.1"/>
</dbReference>
<evidence type="ECO:0000256" key="1">
    <source>
        <dbReference type="SAM" id="SignalP"/>
    </source>
</evidence>
<dbReference type="EMBL" id="CP034235">
    <property type="protein sequence ID" value="QGQ99859.1"/>
    <property type="molecule type" value="Genomic_DNA"/>
</dbReference>
<dbReference type="Gene3D" id="3.40.190.10">
    <property type="entry name" value="Periplasmic binding protein-like II"/>
    <property type="match status" value="2"/>
</dbReference>
<protein>
    <submittedName>
        <fullName evidence="3">Extracellular solute-binding protein</fullName>
    </submittedName>
</protein>
<dbReference type="Proteomes" id="UP000426246">
    <property type="component" value="Chromosome"/>
</dbReference>
<dbReference type="Pfam" id="PF01547">
    <property type="entry name" value="SBP_bac_1"/>
    <property type="match status" value="1"/>
</dbReference>
<sequence>MKASKRLWGSVATILLISTALMGCTSNKEDTKEATSAPTTAATAAASTEKGGLDITKHVELQVYMLGDAPKGLADVQAEVNKLSEKDLNATVKFNYIPWTDWETKYKLLLTSGQTIDLIYVAPWTKFVQYAKDGAFLPLDELAPKVAPELYKLIPQDLWNAVKVNGKIYDAPNTWKQYQNVGVLWRDDLREKYNLPKPTTIEDYEVYMEGIKKNEPDMLPTAIEATASLPGTWRLLNLKHKFYNQDFPNEFGMAIMNDKPAEVVNFFQSPMFAEDAKQWKSWADKGYWSKSALSDKTTASDTFTSGKAAVITGVNAPNYGGIITSLATQHPDWKLAFSTFPETTGVVHTASNNGNDGYAIPTTSKNPERALAFFEKLVTDKRYNYLTEYGIEGKHYTITSDGFYQGVGDAKTTEFPREAMNGWAWRNPAIQLFDKSFTPVLDIFKKLDAIATPDVTSNFQFDDASVKAEIAAYQTVKVQYLAPIEAGLVPDVDSAIATFLAKAKAAGLEKIQQTYTEQYNKYAADNGIK</sequence>
<keyword evidence="1" id="KW-0732">Signal</keyword>
<gene>
    <name evidence="3" type="ORF">EHS13_35835</name>
</gene>
<dbReference type="KEGG" id="ppsc:EHS13_35835"/>
<accession>A0A6B8RVS2</accession>
<organism evidence="3 4">
    <name type="scientific">Paenibacillus psychroresistens</name>
    <dbReference type="NCBI Taxonomy" id="1778678"/>
    <lineage>
        <taxon>Bacteria</taxon>
        <taxon>Bacillati</taxon>
        <taxon>Bacillota</taxon>
        <taxon>Bacilli</taxon>
        <taxon>Bacillales</taxon>
        <taxon>Paenibacillaceae</taxon>
        <taxon>Paenibacillus</taxon>
    </lineage>
</organism>
<dbReference type="OrthoDB" id="1988587at2"/>
<dbReference type="PANTHER" id="PTHR43649">
    <property type="entry name" value="ARABINOSE-BINDING PROTEIN-RELATED"/>
    <property type="match status" value="1"/>
</dbReference>
<evidence type="ECO:0000259" key="2">
    <source>
        <dbReference type="Pfam" id="PF12010"/>
    </source>
</evidence>
<dbReference type="SUPFAM" id="SSF53850">
    <property type="entry name" value="Periplasmic binding protein-like II"/>
    <property type="match status" value="1"/>
</dbReference>
<feature type="chain" id="PRO_5038600808" evidence="1">
    <location>
        <begin position="23"/>
        <end position="529"/>
    </location>
</feature>
<dbReference type="InterPro" id="IPR022627">
    <property type="entry name" value="DUF3502"/>
</dbReference>
<dbReference type="AlphaFoldDB" id="A0A6B8RVS2"/>
<keyword evidence="4" id="KW-1185">Reference proteome</keyword>
<dbReference type="InterPro" id="IPR050490">
    <property type="entry name" value="Bact_solute-bd_prot1"/>
</dbReference>
<evidence type="ECO:0000313" key="3">
    <source>
        <dbReference type="EMBL" id="QGQ99859.1"/>
    </source>
</evidence>
<dbReference type="InterPro" id="IPR006059">
    <property type="entry name" value="SBP"/>
</dbReference>
<dbReference type="PROSITE" id="PS51257">
    <property type="entry name" value="PROKAR_LIPOPROTEIN"/>
    <property type="match status" value="1"/>
</dbReference>
<dbReference type="PANTHER" id="PTHR43649:SF17">
    <property type="entry name" value="ABC TRANSPORTER SOLUTE BINDING PROTEIN-SUGAR TRANSPORT"/>
    <property type="match status" value="1"/>
</dbReference>
<reference evidence="4" key="1">
    <citation type="submission" date="2018-11" db="EMBL/GenBank/DDBJ databases">
        <title>Complete genome sequence of Paenibacillus sp. ML311-T8.</title>
        <authorList>
            <person name="Nam Y.-D."/>
            <person name="Kang J."/>
            <person name="Chung W.-H."/>
            <person name="Park Y.S."/>
        </authorList>
    </citation>
    <scope>NUCLEOTIDE SEQUENCE [LARGE SCALE GENOMIC DNA]</scope>
    <source>
        <strain evidence="4">ML311-T8</strain>
    </source>
</reference>
<proteinExistence type="predicted"/>